<proteinExistence type="predicted"/>
<evidence type="ECO:0000313" key="1">
    <source>
        <dbReference type="EMBL" id="APH54711.1"/>
    </source>
</evidence>
<dbReference type="EMBL" id="CP018191">
    <property type="protein sequence ID" value="APH54711.1"/>
    <property type="molecule type" value="Genomic_DNA"/>
</dbReference>
<dbReference type="AlphaFoldDB" id="A0AAC9P8N0"/>
<organism evidence="1 2">
    <name type="scientific">Granulibacter bethesdensis</name>
    <dbReference type="NCBI Taxonomy" id="364410"/>
    <lineage>
        <taxon>Bacteria</taxon>
        <taxon>Pseudomonadati</taxon>
        <taxon>Pseudomonadota</taxon>
        <taxon>Alphaproteobacteria</taxon>
        <taxon>Acetobacterales</taxon>
        <taxon>Acetobacteraceae</taxon>
        <taxon>Granulibacter</taxon>
    </lineage>
</organism>
<name>A0AAC9P8N0_9PROT</name>
<sequence length="68" mass="7102">MTVAVALPSSTCKGAFSRACDKGQGTSAGGKVARLIHHLNGIRTLTKLQLSGIQGVSAPPVSVWNRHY</sequence>
<protein>
    <submittedName>
        <fullName evidence="1">Uncharacterized protein</fullName>
    </submittedName>
</protein>
<evidence type="ECO:0000313" key="2">
    <source>
        <dbReference type="Proteomes" id="UP000182373"/>
    </source>
</evidence>
<dbReference type="RefSeq" id="WP_172822918.1">
    <property type="nucleotide sequence ID" value="NZ_CP018191.1"/>
</dbReference>
<reference evidence="2" key="1">
    <citation type="submission" date="2016-11" db="EMBL/GenBank/DDBJ databases">
        <title>Comparative genomic and phenotypic analysis of Granulibacter bethesdensis clinical isolates from patients with chronic granulomatous disease.</title>
        <authorList>
            <person name="Zarember K.A."/>
            <person name="Porcella S.F."/>
            <person name="Chu J."/>
            <person name="Ding L."/>
            <person name="Dahlstrom E."/>
            <person name="Barbian K."/>
            <person name="Martens C."/>
            <person name="Sykora L."/>
            <person name="Kramer S."/>
            <person name="Pettinato A.M."/>
            <person name="Hong H."/>
            <person name="Wald G."/>
            <person name="Berg L.J."/>
            <person name="Rogge L.S."/>
            <person name="Greenberg D.E."/>
            <person name="Falcone E.L."/>
            <person name="Neves J.F."/>
            <person name="Simoes M.J."/>
            <person name="Casal M."/>
            <person name="Rodriguez-Lopez F.C."/>
            <person name="Zelazny A."/>
            <person name="Gallin J.I."/>
            <person name="Holland S.M."/>
        </authorList>
    </citation>
    <scope>NUCLEOTIDE SEQUENCE [LARGE SCALE GENOMIC DNA]</scope>
    <source>
        <strain evidence="2">NIH9.1</strain>
    </source>
</reference>
<accession>A0AAC9P8N0</accession>
<gene>
    <name evidence="1" type="ORF">GbCGDNIH9_8571</name>
</gene>
<dbReference type="Proteomes" id="UP000182373">
    <property type="component" value="Chromosome"/>
</dbReference>